<dbReference type="InterPro" id="IPR034346">
    <property type="entry name" value="Gtt2-like_C"/>
</dbReference>
<proteinExistence type="predicted"/>
<sequence length="229" mass="25549">MAGREKQRGLSMKIHDWATGPYPARVRIAIAEKNLRPRVTFVSVNLWKGEHKKPEFLAKNYSGTLPVLELDDGTFIGECTAITEYLDALDGAPVLTGRTPREKGVIHMMSKRGELELLDAISVYFHHATPGLGPEVEIYQNAEWGLRQRDKAVRGMHYFNGILKQQPFVAGEAFSMADITVIGGLIFAELLKLPVPAECEALRAWYARMQERPSVKNRVTMSEPAEASA</sequence>
<name>Q89C15_BRADU</name>
<dbReference type="SUPFAM" id="SSF52833">
    <property type="entry name" value="Thioredoxin-like"/>
    <property type="match status" value="1"/>
</dbReference>
<dbReference type="GO" id="GO:0043295">
    <property type="term" value="F:glutathione binding"/>
    <property type="evidence" value="ECO:0000318"/>
    <property type="project" value="GO_Central"/>
</dbReference>
<gene>
    <name evidence="3" type="ordered locus">bll7983</name>
</gene>
<accession>Q89C15</accession>
<dbReference type="InterPro" id="IPR036282">
    <property type="entry name" value="Glutathione-S-Trfase_C_sf"/>
</dbReference>
<dbReference type="KEGG" id="bja:bll7983"/>
<dbReference type="InParanoid" id="Q89C15"/>
<feature type="domain" description="GST N-terminal" evidence="1">
    <location>
        <begin position="10"/>
        <end position="94"/>
    </location>
</feature>
<evidence type="ECO:0000313" key="3">
    <source>
        <dbReference type="EMBL" id="BAC53248.1"/>
    </source>
</evidence>
<dbReference type="eggNOG" id="COG0625">
    <property type="taxonomic scope" value="Bacteria"/>
</dbReference>
<dbReference type="Proteomes" id="UP000002526">
    <property type="component" value="Chromosome"/>
</dbReference>
<dbReference type="InterPro" id="IPR036249">
    <property type="entry name" value="Thioredoxin-like_sf"/>
</dbReference>
<dbReference type="InterPro" id="IPR040079">
    <property type="entry name" value="Glutathione_S-Trfase"/>
</dbReference>
<dbReference type="EnsemblBacteria" id="BAC53248">
    <property type="protein sequence ID" value="BAC53248"/>
    <property type="gene ID" value="BAC53248"/>
</dbReference>
<dbReference type="Gene3D" id="3.40.30.10">
    <property type="entry name" value="Glutaredoxin"/>
    <property type="match status" value="1"/>
</dbReference>
<dbReference type="InterPro" id="IPR004045">
    <property type="entry name" value="Glutathione_S-Trfase_N"/>
</dbReference>
<dbReference type="CDD" id="cd03182">
    <property type="entry name" value="GST_C_GTT2_like"/>
    <property type="match status" value="1"/>
</dbReference>
<dbReference type="SFLD" id="SFLDS00019">
    <property type="entry name" value="Glutathione_Transferase_(cytos"/>
    <property type="match status" value="1"/>
</dbReference>
<dbReference type="HOGENOM" id="CLU_011226_6_3_5"/>
<dbReference type="InterPro" id="IPR010987">
    <property type="entry name" value="Glutathione-S-Trfase_C-like"/>
</dbReference>
<keyword evidence="4" id="KW-1185">Reference proteome</keyword>
<evidence type="ECO:0000313" key="4">
    <source>
        <dbReference type="Proteomes" id="UP000002526"/>
    </source>
</evidence>
<dbReference type="PATRIC" id="fig|224911.5.peg.8215"/>
<feature type="domain" description="GST C-terminal" evidence="2">
    <location>
        <begin position="99"/>
        <end position="228"/>
    </location>
</feature>
<dbReference type="PANTHER" id="PTHR43968:SF6">
    <property type="entry name" value="GLUTATHIONE S-TRANSFERASE OMEGA"/>
    <property type="match status" value="1"/>
</dbReference>
<dbReference type="STRING" id="224911.AAV28_37625"/>
<dbReference type="EMBL" id="BA000040">
    <property type="protein sequence ID" value="BAC53248.1"/>
    <property type="molecule type" value="Genomic_DNA"/>
</dbReference>
<keyword evidence="3" id="KW-0808">Transferase</keyword>
<protein>
    <submittedName>
        <fullName evidence="3">Glutathione transferase</fullName>
    </submittedName>
</protein>
<dbReference type="Pfam" id="PF00043">
    <property type="entry name" value="GST_C"/>
    <property type="match status" value="1"/>
</dbReference>
<dbReference type="CDD" id="cd03051">
    <property type="entry name" value="GST_N_GTT2_like"/>
    <property type="match status" value="1"/>
</dbReference>
<dbReference type="PROSITE" id="PS50405">
    <property type="entry name" value="GST_CTER"/>
    <property type="match status" value="1"/>
</dbReference>
<dbReference type="InterPro" id="IPR034345">
    <property type="entry name" value="Gtt2-like_N"/>
</dbReference>
<dbReference type="SFLD" id="SFLDG00358">
    <property type="entry name" value="Main_(cytGST)"/>
    <property type="match status" value="1"/>
</dbReference>
<reference evidence="4" key="1">
    <citation type="journal article" date="2002" name="DNA Res.">
        <title>Complete genomic sequence of nitrogen-fixing symbiotic bacterium Bradyrhizobium japonicum USDA110.</title>
        <authorList>
            <person name="Kaneko T."/>
            <person name="Nakamura Y."/>
            <person name="Sato S."/>
            <person name="Minamisawa K."/>
            <person name="Uchiumi T."/>
            <person name="Sasamoto S."/>
            <person name="Watanabe A."/>
            <person name="Idesawa K."/>
            <person name="Iriguchi M."/>
            <person name="Kawashima K."/>
            <person name="Kohara M."/>
            <person name="Matsumoto M."/>
            <person name="Shimpo S."/>
            <person name="Tsuruoka H."/>
            <person name="Wada T."/>
            <person name="Yamada M."/>
            <person name="Tabata S."/>
        </authorList>
    </citation>
    <scope>NUCLEOTIDE SEQUENCE [LARGE SCALE GENOMIC DNA]</scope>
    <source>
        <strain evidence="4">JCM 10833 / BCRC 13528 / IAM 13628 / NBRC 14792 / USDA 110</strain>
    </source>
</reference>
<dbReference type="GO" id="GO:0005737">
    <property type="term" value="C:cytoplasm"/>
    <property type="evidence" value="ECO:0000318"/>
    <property type="project" value="GO_Central"/>
</dbReference>
<dbReference type="GO" id="GO:0004364">
    <property type="term" value="F:glutathione transferase activity"/>
    <property type="evidence" value="ECO:0000318"/>
    <property type="project" value="GO_Central"/>
</dbReference>
<dbReference type="Pfam" id="PF13409">
    <property type="entry name" value="GST_N_2"/>
    <property type="match status" value="1"/>
</dbReference>
<evidence type="ECO:0000259" key="2">
    <source>
        <dbReference type="PROSITE" id="PS50405"/>
    </source>
</evidence>
<dbReference type="SUPFAM" id="SSF47616">
    <property type="entry name" value="GST C-terminal domain-like"/>
    <property type="match status" value="1"/>
</dbReference>
<dbReference type="PhylomeDB" id="Q89C15"/>
<dbReference type="OrthoDB" id="5293590at2"/>
<evidence type="ECO:0000259" key="1">
    <source>
        <dbReference type="PROSITE" id="PS50404"/>
    </source>
</evidence>
<dbReference type="Gene3D" id="1.20.1050.10">
    <property type="match status" value="1"/>
</dbReference>
<organism evidence="3 4">
    <name type="scientific">Bradyrhizobium diazoefficiens (strain JCM 10833 / BCRC 13528 / IAM 13628 / NBRC 14792 / USDA 110)</name>
    <dbReference type="NCBI Taxonomy" id="224911"/>
    <lineage>
        <taxon>Bacteria</taxon>
        <taxon>Pseudomonadati</taxon>
        <taxon>Pseudomonadota</taxon>
        <taxon>Alphaproteobacteria</taxon>
        <taxon>Hyphomicrobiales</taxon>
        <taxon>Nitrobacteraceae</taxon>
        <taxon>Bradyrhizobium</taxon>
    </lineage>
</organism>
<dbReference type="PANTHER" id="PTHR43968">
    <property type="match status" value="1"/>
</dbReference>
<dbReference type="InterPro" id="IPR004046">
    <property type="entry name" value="GST_C"/>
</dbReference>
<dbReference type="InterPro" id="IPR050983">
    <property type="entry name" value="GST_Omega/HSP26"/>
</dbReference>
<dbReference type="AlphaFoldDB" id="Q89C15"/>
<dbReference type="PROSITE" id="PS50404">
    <property type="entry name" value="GST_NTER"/>
    <property type="match status" value="1"/>
</dbReference>